<feature type="compositionally biased region" description="Acidic residues" evidence="1">
    <location>
        <begin position="244"/>
        <end position="268"/>
    </location>
</feature>
<dbReference type="PANTHER" id="PTHR24148:SF64">
    <property type="entry name" value="HETEROKARYON INCOMPATIBILITY DOMAIN-CONTAINING PROTEIN"/>
    <property type="match status" value="1"/>
</dbReference>
<gene>
    <name evidence="3" type="ORF">TWF970_010109</name>
</gene>
<proteinExistence type="predicted"/>
<dbReference type="EMBL" id="JAABOJ010000065">
    <property type="protein sequence ID" value="KAF3272387.1"/>
    <property type="molecule type" value="Genomic_DNA"/>
</dbReference>
<reference evidence="3 4" key="1">
    <citation type="submission" date="2020-01" db="EMBL/GenBank/DDBJ databases">
        <authorList>
            <person name="Palmer J.M."/>
        </authorList>
    </citation>
    <scope>NUCLEOTIDE SEQUENCE [LARGE SCALE GENOMIC DNA]</scope>
    <source>
        <strain evidence="3 4">TWF970</strain>
    </source>
</reference>
<evidence type="ECO:0000256" key="1">
    <source>
        <dbReference type="SAM" id="MobiDB-lite"/>
    </source>
</evidence>
<feature type="compositionally biased region" description="Polar residues" evidence="1">
    <location>
        <begin position="329"/>
        <end position="340"/>
    </location>
</feature>
<feature type="compositionally biased region" description="Polar residues" evidence="1">
    <location>
        <begin position="568"/>
        <end position="580"/>
    </location>
</feature>
<dbReference type="InterPro" id="IPR010730">
    <property type="entry name" value="HET"/>
</dbReference>
<feature type="compositionally biased region" description="Basic residues" evidence="1">
    <location>
        <begin position="386"/>
        <end position="396"/>
    </location>
</feature>
<feature type="compositionally biased region" description="Basic and acidic residues" evidence="1">
    <location>
        <begin position="159"/>
        <end position="194"/>
    </location>
</feature>
<name>A0A7C8R4M1_ORBOL</name>
<evidence type="ECO:0000313" key="4">
    <source>
        <dbReference type="Proteomes" id="UP000474640"/>
    </source>
</evidence>
<feature type="compositionally biased region" description="Basic and acidic residues" evidence="1">
    <location>
        <begin position="1010"/>
        <end position="1024"/>
    </location>
</feature>
<sequence length="1323" mass="151424">MSIKAIIRPFTPPWTGWPSRSQISHSLCNKARTIFEMTVNRAPGNRISGIRGKQIQDEIEKQKKEQEKLRKNQKQLWETCRAELAKLELKRPRELNEVAEGLLRAIDQKSESGTKRKDKLNKRLSVIEEKLQEDHDTLEMRTLSLRQLNQESEVLEQKFDRSKERMTAFQSEQEKIKGGKDILKSSNRNEEASKPGKVVIPRIQYEVKGEPWIQGVEVGEDVKVMRFWDESDDESEENVGNGEESSEEYSDDDDDDEGDDDDEYDEDDTKVHEDEGEEKGQETGENCDDEGGEPKMYVNGSLREGREKKSEEEEKKFDREPEIERARTPTEQQISFQAPSQKDPRPLNNLLEPKEWGPQESRATSPTPRDKRHNGGYNIFMDGKSRNAKSKISKMRKSQEHLQNALEEKKRKAKEIEEEISLIKKKKSALESEKGMLKEQLYKLERESMIKMDGTRTEDEGLDKERKNELDEQYERKQNLDNLREQATKVRQQVTADQQAGHEATGAYIDHVYKAGRLKKMEDTIRRVEELEDVFTRVINSKRESKELQDRVTVLHREKSVEDEMSKSSKQSRGVASNQAGLSHLSKASLKYQPLEQGQIRLLTIWPTPHQHYPLICSLRTRSLATESTSTSKYAALSYFWGPEPPVAYLYVRHDDDRGSHPTEADWGSTARHARRVSIRPNLFRALLRLRKDKDPVTLWVDFLRINQDNAMEKTLQLREMVKIYRMAEEVYVWLGEADDRGRSDRAMDFIETVKDFAMLSIYVEDTERADEWLNISELMRDRWFSRRWVVQEIALAKKATIHCGSKKVHWSDFVDAVSILVSNQANIKKLFNPKAWRDGTDTLGDVQYFGANILIEELGSLFWRAEDGTIIKPIKTLESLVTSLKTFDTSDERDLIYSLIFIASDTFKKTGGYTAELINYKKNTADVYKDFISLCIDGNSNHEYPLDIICRPWAMPAKSGNGGVNPNLPSWIALLSNSAFGEPEQIYKGRKNGETFVGSVGQSKYMASRSKEPSSRFKSENDGKLSQSLYSVKNEDKDATQCNPETTLPTPSELFPWSLVVRGFILATVEKVSPKNTGGLILQESLNMGGWKGIEEMEEEGNVPDKIWRTLVANKDTRSLIPPTWYRRACLRCLEIADNFNGGDLNVGQLLQGRSGMMTTYLTRVQNVVWNRSFFTATVTRRPDYTLPTVGDPKEGHTEEVVPAQAEKPENKTTDDSQGGKSDSKQFNLREIYGDSGKDNAEELKSTELFGLCPGDARSEDLVCIIYGCSVPVILRMVIAGPLQPWYRIVGEAYVHWKMDGEAIDSYDAGWAVGNEQEFHLL</sequence>
<feature type="compositionally biased region" description="Basic and acidic residues" evidence="1">
    <location>
        <begin position="558"/>
        <end position="567"/>
    </location>
</feature>
<dbReference type="OrthoDB" id="3477286at2759"/>
<feature type="region of interest" description="Disordered" evidence="1">
    <location>
        <begin position="1005"/>
        <end position="1025"/>
    </location>
</feature>
<evidence type="ECO:0000313" key="3">
    <source>
        <dbReference type="EMBL" id="KAF3272387.1"/>
    </source>
</evidence>
<feature type="compositionally biased region" description="Basic and acidic residues" evidence="1">
    <location>
        <begin position="220"/>
        <end position="229"/>
    </location>
</feature>
<feature type="region of interest" description="Disordered" evidence="1">
    <location>
        <begin position="558"/>
        <end position="580"/>
    </location>
</feature>
<feature type="compositionally biased region" description="Polar residues" evidence="1">
    <location>
        <begin position="1217"/>
        <end position="1227"/>
    </location>
</feature>
<dbReference type="PANTHER" id="PTHR24148">
    <property type="entry name" value="ANKYRIN REPEAT DOMAIN-CONTAINING PROTEIN 39 HOMOLOG-RELATED"/>
    <property type="match status" value="1"/>
</dbReference>
<organism evidence="3 4">
    <name type="scientific">Orbilia oligospora</name>
    <name type="common">Nematode-trapping fungus</name>
    <name type="synonym">Arthrobotrys oligospora</name>
    <dbReference type="NCBI Taxonomy" id="2813651"/>
    <lineage>
        <taxon>Eukaryota</taxon>
        <taxon>Fungi</taxon>
        <taxon>Dikarya</taxon>
        <taxon>Ascomycota</taxon>
        <taxon>Pezizomycotina</taxon>
        <taxon>Orbiliomycetes</taxon>
        <taxon>Orbiliales</taxon>
        <taxon>Orbiliaceae</taxon>
        <taxon>Orbilia</taxon>
    </lineage>
</organism>
<feature type="region of interest" description="Disordered" evidence="1">
    <location>
        <begin position="1186"/>
        <end position="1227"/>
    </location>
</feature>
<dbReference type="Pfam" id="PF06985">
    <property type="entry name" value="HET"/>
    <property type="match status" value="1"/>
</dbReference>
<comment type="caution">
    <text evidence="3">The sequence shown here is derived from an EMBL/GenBank/DDBJ whole genome shotgun (WGS) entry which is preliminary data.</text>
</comment>
<feature type="region of interest" description="Disordered" evidence="1">
    <location>
        <begin position="159"/>
        <end position="415"/>
    </location>
</feature>
<feature type="compositionally biased region" description="Basic and acidic residues" evidence="1">
    <location>
        <begin position="269"/>
        <end position="282"/>
    </location>
</feature>
<accession>A0A7C8R4M1</accession>
<evidence type="ECO:0000259" key="2">
    <source>
        <dbReference type="Pfam" id="PF06985"/>
    </source>
</evidence>
<dbReference type="Proteomes" id="UP000474640">
    <property type="component" value="Unassembled WGS sequence"/>
</dbReference>
<feature type="compositionally biased region" description="Basic and acidic residues" evidence="1">
    <location>
        <begin position="303"/>
        <end position="328"/>
    </location>
</feature>
<feature type="domain" description="Heterokaryon incompatibility" evidence="2">
    <location>
        <begin position="634"/>
        <end position="793"/>
    </location>
</feature>
<dbReference type="InterPro" id="IPR052895">
    <property type="entry name" value="HetReg/Transcr_Mod"/>
</dbReference>
<protein>
    <recommendedName>
        <fullName evidence="2">Heterokaryon incompatibility domain-containing protein</fullName>
    </recommendedName>
</protein>